<reference evidence="1" key="1">
    <citation type="submission" date="2023-04" db="EMBL/GenBank/DDBJ databases">
        <title>Draft Genome sequencing of Naganishia species isolated from polar environments using Oxford Nanopore Technology.</title>
        <authorList>
            <person name="Leo P."/>
            <person name="Venkateswaran K."/>
        </authorList>
    </citation>
    <scope>NUCLEOTIDE SEQUENCE</scope>
    <source>
        <strain evidence="1">MNA-CCFEE 5262</strain>
    </source>
</reference>
<organism evidence="1 2">
    <name type="scientific">Naganishia adeliensis</name>
    <dbReference type="NCBI Taxonomy" id="92952"/>
    <lineage>
        <taxon>Eukaryota</taxon>
        <taxon>Fungi</taxon>
        <taxon>Dikarya</taxon>
        <taxon>Basidiomycota</taxon>
        <taxon>Agaricomycotina</taxon>
        <taxon>Tremellomycetes</taxon>
        <taxon>Filobasidiales</taxon>
        <taxon>Filobasidiaceae</taxon>
        <taxon>Naganishia</taxon>
    </lineage>
</organism>
<accession>A0ACC2VEH7</accession>
<keyword evidence="2" id="KW-1185">Reference proteome</keyword>
<dbReference type="EMBL" id="JASBWS010000105">
    <property type="protein sequence ID" value="KAJ9097335.1"/>
    <property type="molecule type" value="Genomic_DNA"/>
</dbReference>
<proteinExistence type="predicted"/>
<protein>
    <submittedName>
        <fullName evidence="1">Uncharacterized protein</fullName>
    </submittedName>
</protein>
<comment type="caution">
    <text evidence="1">The sequence shown here is derived from an EMBL/GenBank/DDBJ whole genome shotgun (WGS) entry which is preliminary data.</text>
</comment>
<gene>
    <name evidence="1" type="ORF">QFC20_006248</name>
</gene>
<dbReference type="Proteomes" id="UP001230649">
    <property type="component" value="Unassembled WGS sequence"/>
</dbReference>
<evidence type="ECO:0000313" key="1">
    <source>
        <dbReference type="EMBL" id="KAJ9097335.1"/>
    </source>
</evidence>
<evidence type="ECO:0000313" key="2">
    <source>
        <dbReference type="Proteomes" id="UP001230649"/>
    </source>
</evidence>
<name>A0ACC2VEH7_9TREE</name>
<sequence>MVLPPVVRPFWSTLLAEKAAAPAHRSWEFSADPFAAKKEVEGRQEKRREKEAAREEAEKGGEVRHNGSGGREWGNVPEVKMTQTQREVVEEIIRRMMSKYPSAILEATRESEATPSTLPSGATTPAGFDPSHIRRQLLDLGFRPAHVESCVAALSGAHARLHAPAAKGKGRDPLMLSLSFLSPFEAAIEWLLVHLPEDDLPARYAPHRGGKDFVSSAAAGTAGQEGLVRGWLVDKVVKAGFPRKAVEAVVDGDVKSESVALDVLGRRLCGWEADQDGWGAEELVVWGPQGEEEEQEVARMEEKTILSSVLGDRYTELSDNEFSVAVESGSDDLALNVIFSIDSPYPSARYPTNPPSFYLTSTTLPSYIKLRLHAQVLRAFRDPERPDLRSLLEAGTGGAVYAMLEILEQQLPEAIENPPDVGEVTKYLVPRAAVEEEELTVRHTRQRRGQQKRRQRAYTEDDQRAVKARQQKMREMRGWDEMLRSRVALPAWKEKDRIVGLLETNRVLIVVGETGCGKSTQLPQYILDHEIDVGRGAQTRIVVTQPRRVSALGLASRVADERMEDLDQGAQTIGYAIRGESKQGPNTQISFVTTGVILRRLSAGGDADLEGVSHIVVDEVHERSVDSDFLLLQLRELLHRNKSIKVILMSATINQKTFIDYFGGAPALEIPGFTHPVQDLWVNPSSRRHDPDRHTRYMEDYISNLSYRPEAPRFKIRQSEEQKQSLHDALDKLDISADARRALEVLSTTQQIPHDLVAAIVRYIDKTSPKKDEGILIFMPGVAEIKQTIDALRGLNLRDCLILPLHANLSNMEQKQVFAKTSGRKIVVATNVAETSITIPEIVYVIDCGKVKETQYDPDTSMSKLVETYTSRAASKQRRGRAGRVKPGVCYKLFTRRIEEQYMARFAIPEILRTPLESLFLQVKSMDQSTDVKSYLLKAIDPPKIGAIDSAWRTLLDLGAVEGEAMTSHLTALGRHMAALPVDLRLAKMLVLGCVFRALDPVLTIAAMLSSKPLFTGPMEKREEIKKAKERFAWGKSDILLNLRAFDATGDIRGYAALRSFCEENFINPSTIRDINSLRQDFLGSLNELGYVPSNKRDMSALNVNSDNENLLKAILTGAFYPRVARIQPPGARFEKIQAGALVKEHEAKEVKFFDQTGRVFIIPLFALLLFGGAVTVNHFAGGLMVGKDGTIRLKAWARIGVLVNQVRRLLDAKLDEGIEAVEARGGVDVGPDVIKAVLTLLT</sequence>